<protein>
    <recommendedName>
        <fullName evidence="4">Transcription factor domain-containing protein</fullName>
    </recommendedName>
</protein>
<dbReference type="Proteomes" id="UP000256645">
    <property type="component" value="Unassembled WGS sequence"/>
</dbReference>
<accession>A0A3D8Q4U1</accession>
<dbReference type="OrthoDB" id="4158087at2759"/>
<proteinExistence type="predicted"/>
<evidence type="ECO:0000256" key="1">
    <source>
        <dbReference type="SAM" id="MobiDB-lite"/>
    </source>
</evidence>
<dbReference type="AlphaFoldDB" id="A0A3D8Q4U1"/>
<sequence length="408" mass="46764">MSFQFIENSKIDTAARKRIRSHVMKGKNVGKMYERRTHRREEEVPSSGESHEGGTPIRSFFRGSQGQETNDVSVPRTIGNSFSTFTFPVQIQPYMRELLFDFISITADAVYPKEFCLPLDAKKSLLFEYLQTDEAFFHSSLAISQVCVDSFFDTQDSSPRVLQHMWNTYRCVSHDLQAKRTPSDPTIAAVLTMAICEDISNQPQRYKMHVDAVFRMVELRNGIAQFATNTVLVQKICRVDIEYALYKGSSPYFYRDEFPRQILQSASAQADHENNPSSMAYNTRISDPVLRCVVVDLMSISCLFNDDRMRFRLEPDAYQEVLISVSYRLLHRYPLAGDRADRNNDNACHIGLLALITTMIFKHGRHRQNPYDILTEKLRDAVKFTLDKESIDETGMASSSDEDVSSQT</sequence>
<name>A0A3D8Q4U1_9HELO</name>
<feature type="compositionally biased region" description="Basic and acidic residues" evidence="1">
    <location>
        <begin position="34"/>
        <end position="43"/>
    </location>
</feature>
<keyword evidence="3" id="KW-1185">Reference proteome</keyword>
<reference evidence="2 3" key="1">
    <citation type="journal article" date="2018" name="IMA Fungus">
        <title>IMA Genome-F 9: Draft genome sequence of Annulohypoxylon stygium, Aspergillus mulundensis, Berkeleyomyces basicola (syn. Thielaviopsis basicola), Ceratocystis smalleyi, two Cercospora beticola strains, Coleophoma cylindrospora, Fusarium fracticaudum, Phialophora cf. hyalina, and Morchella septimelata.</title>
        <authorList>
            <person name="Wingfield B.D."/>
            <person name="Bills G.F."/>
            <person name="Dong Y."/>
            <person name="Huang W."/>
            <person name="Nel W.J."/>
            <person name="Swalarsk-Parry B.S."/>
            <person name="Vaghefi N."/>
            <person name="Wilken P.M."/>
            <person name="An Z."/>
            <person name="de Beer Z.W."/>
            <person name="De Vos L."/>
            <person name="Chen L."/>
            <person name="Duong T.A."/>
            <person name="Gao Y."/>
            <person name="Hammerbacher A."/>
            <person name="Kikkert J.R."/>
            <person name="Li Y."/>
            <person name="Li H."/>
            <person name="Li K."/>
            <person name="Li Q."/>
            <person name="Liu X."/>
            <person name="Ma X."/>
            <person name="Naidoo K."/>
            <person name="Pethybridge S.J."/>
            <person name="Sun J."/>
            <person name="Steenkamp E.T."/>
            <person name="van der Nest M.A."/>
            <person name="van Wyk S."/>
            <person name="Wingfield M.J."/>
            <person name="Xiong C."/>
            <person name="Yue Q."/>
            <person name="Zhang X."/>
        </authorList>
    </citation>
    <scope>NUCLEOTIDE SEQUENCE [LARGE SCALE GENOMIC DNA]</scope>
    <source>
        <strain evidence="2 3">BP6252</strain>
    </source>
</reference>
<dbReference type="EMBL" id="PDLM01000033">
    <property type="protein sequence ID" value="RDW56707.1"/>
    <property type="molecule type" value="Genomic_DNA"/>
</dbReference>
<dbReference type="PANTHER" id="PTHR37540">
    <property type="entry name" value="TRANSCRIPTION FACTOR (ACR-2), PUTATIVE-RELATED-RELATED"/>
    <property type="match status" value="1"/>
</dbReference>
<dbReference type="PANTHER" id="PTHR37540:SF9">
    <property type="entry name" value="ZN(2)-C6 FUNGAL-TYPE DOMAIN-CONTAINING PROTEIN"/>
    <property type="match status" value="1"/>
</dbReference>
<comment type="caution">
    <text evidence="2">The sequence shown here is derived from an EMBL/GenBank/DDBJ whole genome shotgun (WGS) entry which is preliminary data.</text>
</comment>
<evidence type="ECO:0000313" key="3">
    <source>
        <dbReference type="Proteomes" id="UP000256645"/>
    </source>
</evidence>
<evidence type="ECO:0000313" key="2">
    <source>
        <dbReference type="EMBL" id="RDW56707.1"/>
    </source>
</evidence>
<gene>
    <name evidence="2" type="ORF">BP6252_14028</name>
</gene>
<evidence type="ECO:0008006" key="4">
    <source>
        <dbReference type="Google" id="ProtNLM"/>
    </source>
</evidence>
<dbReference type="STRING" id="1849047.A0A3D8Q4U1"/>
<organism evidence="2 3">
    <name type="scientific">Coleophoma cylindrospora</name>
    <dbReference type="NCBI Taxonomy" id="1849047"/>
    <lineage>
        <taxon>Eukaryota</taxon>
        <taxon>Fungi</taxon>
        <taxon>Dikarya</taxon>
        <taxon>Ascomycota</taxon>
        <taxon>Pezizomycotina</taxon>
        <taxon>Leotiomycetes</taxon>
        <taxon>Helotiales</taxon>
        <taxon>Dermateaceae</taxon>
        <taxon>Coleophoma</taxon>
    </lineage>
</organism>
<feature type="region of interest" description="Disordered" evidence="1">
    <location>
        <begin position="34"/>
        <end position="73"/>
    </location>
</feature>
<feature type="compositionally biased region" description="Polar residues" evidence="1">
    <location>
        <begin position="62"/>
        <end position="73"/>
    </location>
</feature>